<sequence>MGGRSSQGVGQELFVPMACRRAHYGQSAFSTPSAAKMIYICIFTFTAYKYCGSSLLIFA</sequence>
<name>F2EI86_HORVV</name>
<dbReference type="AlphaFoldDB" id="F2EI86"/>
<accession>F2EI86</accession>
<protein>
    <submittedName>
        <fullName evidence="1">Predicted protein</fullName>
    </submittedName>
</protein>
<evidence type="ECO:0000313" key="1">
    <source>
        <dbReference type="EMBL" id="BAK07058.1"/>
    </source>
</evidence>
<proteinExistence type="evidence at transcript level"/>
<reference evidence="1" key="1">
    <citation type="journal article" date="2011" name="Plant Physiol.">
        <title>Comprehensive sequence analysis of 24,783 barley full-length cDNAs derived from 12 clone libraries.</title>
        <authorList>
            <person name="Matsumoto T."/>
            <person name="Tanaka T."/>
            <person name="Sakai H."/>
            <person name="Amano N."/>
            <person name="Kanamori H."/>
            <person name="Kurita K."/>
            <person name="Kikuta A."/>
            <person name="Kamiya K."/>
            <person name="Yamamoto M."/>
            <person name="Ikawa H."/>
            <person name="Fujii N."/>
            <person name="Hori K."/>
            <person name="Itoh T."/>
            <person name="Sato K."/>
        </authorList>
    </citation>
    <scope>NUCLEOTIDE SEQUENCE</scope>
    <source>
        <tissue evidence="1">Seed</tissue>
    </source>
</reference>
<organism evidence="1">
    <name type="scientific">Hordeum vulgare subsp. vulgare</name>
    <name type="common">Domesticated barley</name>
    <dbReference type="NCBI Taxonomy" id="112509"/>
    <lineage>
        <taxon>Eukaryota</taxon>
        <taxon>Viridiplantae</taxon>
        <taxon>Streptophyta</taxon>
        <taxon>Embryophyta</taxon>
        <taxon>Tracheophyta</taxon>
        <taxon>Spermatophyta</taxon>
        <taxon>Magnoliopsida</taxon>
        <taxon>Liliopsida</taxon>
        <taxon>Poales</taxon>
        <taxon>Poaceae</taxon>
        <taxon>BOP clade</taxon>
        <taxon>Pooideae</taxon>
        <taxon>Triticodae</taxon>
        <taxon>Triticeae</taxon>
        <taxon>Hordeinae</taxon>
        <taxon>Hordeum</taxon>
    </lineage>
</organism>
<dbReference type="EMBL" id="AK375863">
    <property type="protein sequence ID" value="BAK07058.1"/>
    <property type="molecule type" value="mRNA"/>
</dbReference>